<feature type="region of interest" description="Disordered" evidence="1">
    <location>
        <begin position="177"/>
        <end position="276"/>
    </location>
</feature>
<gene>
    <name evidence="2" type="ORF">AK812_SmicGene44342</name>
</gene>
<dbReference type="AlphaFoldDB" id="A0A1Q9BYQ2"/>
<dbReference type="Proteomes" id="UP000186817">
    <property type="component" value="Unassembled WGS sequence"/>
</dbReference>
<feature type="compositionally biased region" description="Pro residues" evidence="1">
    <location>
        <begin position="254"/>
        <end position="264"/>
    </location>
</feature>
<feature type="compositionally biased region" description="Basic residues" evidence="1">
    <location>
        <begin position="35"/>
        <end position="56"/>
    </location>
</feature>
<keyword evidence="3" id="KW-1185">Reference proteome</keyword>
<feature type="compositionally biased region" description="Basic and acidic residues" evidence="1">
    <location>
        <begin position="297"/>
        <end position="307"/>
    </location>
</feature>
<evidence type="ECO:0000256" key="1">
    <source>
        <dbReference type="SAM" id="MobiDB-lite"/>
    </source>
</evidence>
<protein>
    <submittedName>
        <fullName evidence="2">Uncharacterized protein</fullName>
    </submittedName>
</protein>
<comment type="caution">
    <text evidence="2">The sequence shown here is derived from an EMBL/GenBank/DDBJ whole genome shotgun (WGS) entry which is preliminary data.</text>
</comment>
<feature type="compositionally biased region" description="Basic and acidic residues" evidence="1">
    <location>
        <begin position="190"/>
        <end position="199"/>
    </location>
</feature>
<feature type="compositionally biased region" description="Basic and acidic residues" evidence="1">
    <location>
        <begin position="124"/>
        <end position="137"/>
    </location>
</feature>
<dbReference type="EMBL" id="LSRX01002267">
    <property type="protein sequence ID" value="OLP75806.1"/>
    <property type="molecule type" value="Genomic_DNA"/>
</dbReference>
<feature type="region of interest" description="Disordered" evidence="1">
    <location>
        <begin position="1"/>
        <end position="158"/>
    </location>
</feature>
<dbReference type="OrthoDB" id="10612208at2759"/>
<proteinExistence type="predicted"/>
<name>A0A1Q9BYQ2_SYMMI</name>
<accession>A0A1Q9BYQ2</accession>
<reference evidence="2 3" key="1">
    <citation type="submission" date="2016-02" db="EMBL/GenBank/DDBJ databases">
        <title>Genome analysis of coral dinoflagellate symbionts highlights evolutionary adaptations to a symbiotic lifestyle.</title>
        <authorList>
            <person name="Aranda M."/>
            <person name="Li Y."/>
            <person name="Liew Y.J."/>
            <person name="Baumgarten S."/>
            <person name="Simakov O."/>
            <person name="Wilson M."/>
            <person name="Piel J."/>
            <person name="Ashoor H."/>
            <person name="Bougouffa S."/>
            <person name="Bajic V.B."/>
            <person name="Ryu T."/>
            <person name="Ravasi T."/>
            <person name="Bayer T."/>
            <person name="Micklem G."/>
            <person name="Kim H."/>
            <person name="Bhak J."/>
            <person name="Lajeunesse T.C."/>
            <person name="Voolstra C.R."/>
        </authorList>
    </citation>
    <scope>NUCLEOTIDE SEQUENCE [LARGE SCALE GENOMIC DNA]</scope>
    <source>
        <strain evidence="2 3">CCMP2467</strain>
    </source>
</reference>
<sequence length="558" mass="61404">MAADTTGETFTEEDSELSSWSSAFAPTPVLPAKSTQKKKKDKKTKKKKKTKSKKKSKNADSAEILAAGHVGSPEQSNLGNGESAFMESLQPADSSPGGAPPDIEDMGEFVFLAVWQPTAPPPRKAQEARHEQQRVSEEGTDAPQASASSSSLPLGGAPQGYAWVQVPVNAQGLPTMPSMPIAAEATQPPAKEETWDKSWKKQTPWKGGESWKKGTTKSWNKWVNPDWKHKDKPYQQKGYGHRGLSWSQGSSQQQPPPPPPPPPQSEQEPSDQQDADARYDIKEATEAEELASAARKRQQEEESWHESLWRDAVRTAVHDENRPLSARELVREGKMRDWWSMSWRQCKELVDGEVHDHYRTRLAEMFAAQADSKAPDAVVDRFSAVCAYFQQCGISLEREEALEMTVFKVPGQKVACIRTKFEGPSYSHPRNARFTMVASHGMPFPCAMGLAEHGELCPGDHVDGEYPQYGFSARGTCDDFNTESLKQSIGKVVSKAKGMGQIVATYEGTLERATPQTEGGMPYLSAACKDAGSSRAGDHLMLSPRFAILRAISTSWPA</sequence>
<feature type="region of interest" description="Disordered" evidence="1">
    <location>
        <begin position="288"/>
        <end position="307"/>
    </location>
</feature>
<evidence type="ECO:0000313" key="3">
    <source>
        <dbReference type="Proteomes" id="UP000186817"/>
    </source>
</evidence>
<feature type="compositionally biased region" description="Low complexity" evidence="1">
    <location>
        <begin position="142"/>
        <end position="158"/>
    </location>
</feature>
<organism evidence="2 3">
    <name type="scientific">Symbiodinium microadriaticum</name>
    <name type="common">Dinoflagellate</name>
    <name type="synonym">Zooxanthella microadriatica</name>
    <dbReference type="NCBI Taxonomy" id="2951"/>
    <lineage>
        <taxon>Eukaryota</taxon>
        <taxon>Sar</taxon>
        <taxon>Alveolata</taxon>
        <taxon>Dinophyceae</taxon>
        <taxon>Suessiales</taxon>
        <taxon>Symbiodiniaceae</taxon>
        <taxon>Symbiodinium</taxon>
    </lineage>
</organism>
<evidence type="ECO:0000313" key="2">
    <source>
        <dbReference type="EMBL" id="OLP75806.1"/>
    </source>
</evidence>